<comment type="pathway">
    <text evidence="10">Carbohydrate biosynthesis; gluconeogenesis.</text>
</comment>
<evidence type="ECO:0000313" key="13">
    <source>
        <dbReference type="Proteomes" id="UP000065797"/>
    </source>
</evidence>
<evidence type="ECO:0000256" key="1">
    <source>
        <dbReference type="ARBA" id="ARBA00001966"/>
    </source>
</evidence>
<evidence type="ECO:0000256" key="11">
    <source>
        <dbReference type="RuleBase" id="RU366059"/>
    </source>
</evidence>
<dbReference type="UniPathway" id="UPA00138"/>
<dbReference type="PIRSF" id="PIRSF036692">
    <property type="entry name" value="SDH_B"/>
    <property type="match status" value="1"/>
</dbReference>
<dbReference type="PANTHER" id="PTHR30182:SF12">
    <property type="entry name" value="L-SERINE DEHYDRATASE, BETA CHAIN-RELATED"/>
    <property type="match status" value="1"/>
</dbReference>
<evidence type="ECO:0000256" key="8">
    <source>
        <dbReference type="ARBA" id="ARBA00023239"/>
    </source>
</evidence>
<dbReference type="InterPro" id="IPR051318">
    <property type="entry name" value="Fe-S_L-Ser"/>
</dbReference>
<dbReference type="AlphaFoldDB" id="A0A120EBI1"/>
<sequence>MNYRSVFDIIGPITIGTSNTFGTDAVKFGYIIRKLFLHEPDRIDISLYGGFKKTNHHFGADVAIVGGILGFKIADSLIINALTIAKERGITINCIEEVAKPVHSHMAKICLYKGKDKIEMIACSLRGGRVKIIEINGFELKLRETNPALLIMNNNHFSTISSVIDILSRCKININKVRISRKESRKLSILIIETEKPLVPELIGEIKKLSGIHQALILD</sequence>
<dbReference type="InterPro" id="IPR029009">
    <property type="entry name" value="ASB_dom_sf"/>
</dbReference>
<dbReference type="RefSeq" id="WP_060751975.1">
    <property type="nucleotide sequence ID" value="NZ_LRPH01000100.1"/>
</dbReference>
<evidence type="ECO:0000256" key="6">
    <source>
        <dbReference type="ARBA" id="ARBA00023004"/>
    </source>
</evidence>
<dbReference type="SUPFAM" id="SSF55021">
    <property type="entry name" value="ACT-like"/>
    <property type="match status" value="1"/>
</dbReference>
<dbReference type="SUPFAM" id="SSF143548">
    <property type="entry name" value="Serine metabolism enzymes domain"/>
    <property type="match status" value="1"/>
</dbReference>
<keyword evidence="6 10" id="KW-0408">Iron</keyword>
<keyword evidence="4 10" id="KW-0004">4Fe-4S</keyword>
<keyword evidence="7 10" id="KW-0411">Iron-sulfur</keyword>
<evidence type="ECO:0000256" key="2">
    <source>
        <dbReference type="ARBA" id="ARBA00008636"/>
    </source>
</evidence>
<evidence type="ECO:0000256" key="4">
    <source>
        <dbReference type="ARBA" id="ARBA00022485"/>
    </source>
</evidence>
<dbReference type="InterPro" id="IPR004643">
    <property type="entry name" value="Fe-S_L-Ser_bsu"/>
</dbReference>
<dbReference type="GO" id="GO:0003941">
    <property type="term" value="F:L-serine ammonia-lyase activity"/>
    <property type="evidence" value="ECO:0007669"/>
    <property type="project" value="UniProtKB-UniRule"/>
</dbReference>
<evidence type="ECO:0000256" key="5">
    <source>
        <dbReference type="ARBA" id="ARBA00022723"/>
    </source>
</evidence>
<dbReference type="InterPro" id="IPR045865">
    <property type="entry name" value="ACT-like_dom_sf"/>
</dbReference>
<protein>
    <recommendedName>
        <fullName evidence="10">L-serine deaminase</fullName>
    </recommendedName>
</protein>
<evidence type="ECO:0000256" key="9">
    <source>
        <dbReference type="ARBA" id="ARBA00049406"/>
    </source>
</evidence>
<dbReference type="PANTHER" id="PTHR30182">
    <property type="entry name" value="L-SERINE DEHYDRATASE"/>
    <property type="match status" value="1"/>
</dbReference>
<name>A0A120EBI1_BACMY</name>
<comment type="similarity">
    <text evidence="2 10 11">Belongs to the iron-sulfur dependent L-serine dehydratase family.</text>
</comment>
<gene>
    <name evidence="12" type="ORF">AWW70_26725</name>
</gene>
<dbReference type="EMBL" id="LRPH01000100">
    <property type="protein sequence ID" value="KWU54391.1"/>
    <property type="molecule type" value="Genomic_DNA"/>
</dbReference>
<accession>A0A120EBI1</accession>
<keyword evidence="8 10" id="KW-0456">Lyase</keyword>
<evidence type="ECO:0000256" key="3">
    <source>
        <dbReference type="ARBA" id="ARBA00022432"/>
    </source>
</evidence>
<reference evidence="12 13" key="1">
    <citation type="submission" date="2016-01" db="EMBL/GenBank/DDBJ databases">
        <authorList>
            <person name="McClelland M."/>
            <person name="Jain A."/>
            <person name="Saraogi P."/>
            <person name="Mendelson R."/>
            <person name="Westerman R."/>
            <person name="SanMiguel P."/>
            <person name="Csonka L."/>
        </authorList>
    </citation>
    <scope>NUCLEOTIDE SEQUENCE [LARGE SCALE GENOMIC DNA]</scope>
    <source>
        <strain evidence="12 13">PE8-15</strain>
    </source>
</reference>
<dbReference type="Proteomes" id="UP000065797">
    <property type="component" value="Unassembled WGS sequence"/>
</dbReference>
<keyword evidence="3 10" id="KW-0312">Gluconeogenesis</keyword>
<dbReference type="GO" id="GO:0051539">
    <property type="term" value="F:4 iron, 4 sulfur cluster binding"/>
    <property type="evidence" value="ECO:0007669"/>
    <property type="project" value="UniProtKB-UniRule"/>
</dbReference>
<comment type="caution">
    <text evidence="12">The sequence shown here is derived from an EMBL/GenBank/DDBJ whole genome shotgun (WGS) entry which is preliminary data.</text>
</comment>
<dbReference type="GO" id="GO:0006094">
    <property type="term" value="P:gluconeogenesis"/>
    <property type="evidence" value="ECO:0007669"/>
    <property type="project" value="UniProtKB-UniRule"/>
</dbReference>
<evidence type="ECO:0000256" key="10">
    <source>
        <dbReference type="PIRNR" id="PIRNR036692"/>
    </source>
</evidence>
<dbReference type="Gene3D" id="3.30.1330.90">
    <property type="entry name" value="D-3-phosphoglycerate dehydrogenase, domain 3"/>
    <property type="match status" value="1"/>
</dbReference>
<comment type="cofactor">
    <cofactor evidence="1 11">
        <name>[4Fe-4S] cluster</name>
        <dbReference type="ChEBI" id="CHEBI:49883"/>
    </cofactor>
</comment>
<dbReference type="Gene3D" id="3.30.70.260">
    <property type="match status" value="1"/>
</dbReference>
<organism evidence="12 13">
    <name type="scientific">Bacillus mycoides</name>
    <dbReference type="NCBI Taxonomy" id="1405"/>
    <lineage>
        <taxon>Bacteria</taxon>
        <taxon>Bacillati</taxon>
        <taxon>Bacillota</taxon>
        <taxon>Bacilli</taxon>
        <taxon>Bacillales</taxon>
        <taxon>Bacillaceae</taxon>
        <taxon>Bacillus</taxon>
        <taxon>Bacillus cereus group</taxon>
    </lineage>
</organism>
<dbReference type="NCBIfam" id="TIGR00719">
    <property type="entry name" value="sda_beta"/>
    <property type="match status" value="1"/>
</dbReference>
<keyword evidence="5 10" id="KW-0479">Metal-binding</keyword>
<dbReference type="GO" id="GO:0046872">
    <property type="term" value="F:metal ion binding"/>
    <property type="evidence" value="ECO:0007669"/>
    <property type="project" value="UniProtKB-UniRule"/>
</dbReference>
<evidence type="ECO:0000313" key="12">
    <source>
        <dbReference type="EMBL" id="KWU54391.1"/>
    </source>
</evidence>
<evidence type="ECO:0000256" key="7">
    <source>
        <dbReference type="ARBA" id="ARBA00023014"/>
    </source>
</evidence>
<comment type="catalytic activity">
    <reaction evidence="9 10 11">
        <text>L-serine = pyruvate + NH4(+)</text>
        <dbReference type="Rhea" id="RHEA:19169"/>
        <dbReference type="ChEBI" id="CHEBI:15361"/>
        <dbReference type="ChEBI" id="CHEBI:28938"/>
        <dbReference type="ChEBI" id="CHEBI:33384"/>
        <dbReference type="EC" id="4.3.1.17"/>
    </reaction>
</comment>
<proteinExistence type="inferred from homology"/>